<keyword evidence="1" id="KW-0472">Membrane</keyword>
<protein>
    <submittedName>
        <fullName evidence="2">Uncharacterized protein</fullName>
    </submittedName>
</protein>
<proteinExistence type="predicted"/>
<evidence type="ECO:0000256" key="1">
    <source>
        <dbReference type="SAM" id="Phobius"/>
    </source>
</evidence>
<dbReference type="EMBL" id="OR532896">
    <property type="protein sequence ID" value="WPJ56206.1"/>
    <property type="molecule type" value="Genomic_DNA"/>
</dbReference>
<keyword evidence="1" id="KW-1133">Transmembrane helix</keyword>
<evidence type="ECO:0000313" key="2">
    <source>
        <dbReference type="EMBL" id="WPJ56206.1"/>
    </source>
</evidence>
<dbReference type="Pfam" id="PF23906">
    <property type="entry name" value="DUF7248"/>
    <property type="match status" value="1"/>
</dbReference>
<dbReference type="InterPro" id="IPR055672">
    <property type="entry name" value="DUF7248"/>
</dbReference>
<name>A0AAX4GZY4_9VIRU</name>
<dbReference type="Proteomes" id="UP001434466">
    <property type="component" value="Segment"/>
</dbReference>
<sequence>MLSSEENIMIRSSFDRRFNLMRTVVLSFIVAVALGIVAVFGFGIYFAINAIDIIQTDGLKSLIETVWEGQK</sequence>
<gene>
    <name evidence="2" type="ORF">RCIP0102_00096</name>
</gene>
<accession>A0AAX4GZY4</accession>
<feature type="transmembrane region" description="Helical" evidence="1">
    <location>
        <begin position="20"/>
        <end position="48"/>
    </location>
</feature>
<evidence type="ECO:0000313" key="3">
    <source>
        <dbReference type="Proteomes" id="UP001434466"/>
    </source>
</evidence>
<organism evidence="2 3">
    <name type="scientific">Klebsiella phage RCIP0102</name>
    <dbReference type="NCBI Taxonomy" id="3094270"/>
    <lineage>
        <taxon>Viruses</taxon>
    </lineage>
</organism>
<reference evidence="2" key="1">
    <citation type="submission" date="2023-09" db="EMBL/GenBank/DDBJ databases">
        <authorList>
            <person name="Feng J."/>
        </authorList>
    </citation>
    <scope>NUCLEOTIDE SEQUENCE</scope>
</reference>
<keyword evidence="1" id="KW-0812">Transmembrane</keyword>